<feature type="region of interest" description="Disordered" evidence="1">
    <location>
        <begin position="464"/>
        <end position="525"/>
    </location>
</feature>
<feature type="region of interest" description="Disordered" evidence="1">
    <location>
        <begin position="668"/>
        <end position="696"/>
    </location>
</feature>
<feature type="compositionally biased region" description="Polar residues" evidence="1">
    <location>
        <begin position="1"/>
        <end position="11"/>
    </location>
</feature>
<evidence type="ECO:0000313" key="3">
    <source>
        <dbReference type="EMBL" id="KAH6691700.1"/>
    </source>
</evidence>
<evidence type="ECO:0000313" key="4">
    <source>
        <dbReference type="Proteomes" id="UP000770015"/>
    </source>
</evidence>
<keyword evidence="2" id="KW-0812">Transmembrane</keyword>
<organism evidence="3 4">
    <name type="scientific">Plectosphaerella plurivora</name>
    <dbReference type="NCBI Taxonomy" id="936078"/>
    <lineage>
        <taxon>Eukaryota</taxon>
        <taxon>Fungi</taxon>
        <taxon>Dikarya</taxon>
        <taxon>Ascomycota</taxon>
        <taxon>Pezizomycotina</taxon>
        <taxon>Sordariomycetes</taxon>
        <taxon>Hypocreomycetidae</taxon>
        <taxon>Glomerellales</taxon>
        <taxon>Plectosphaerellaceae</taxon>
        <taxon>Plectosphaerella</taxon>
    </lineage>
</organism>
<keyword evidence="2" id="KW-0472">Membrane</keyword>
<feature type="compositionally biased region" description="Low complexity" evidence="1">
    <location>
        <begin position="402"/>
        <end position="417"/>
    </location>
</feature>
<feature type="region of interest" description="Disordered" evidence="1">
    <location>
        <begin position="888"/>
        <end position="910"/>
    </location>
</feature>
<accession>A0A9P9ADT7</accession>
<gene>
    <name evidence="3" type="ORF">F5X68DRAFT_267736</name>
</gene>
<reference evidence="3" key="1">
    <citation type="journal article" date="2021" name="Nat. Commun.">
        <title>Genetic determinants of endophytism in the Arabidopsis root mycobiome.</title>
        <authorList>
            <person name="Mesny F."/>
            <person name="Miyauchi S."/>
            <person name="Thiergart T."/>
            <person name="Pickel B."/>
            <person name="Atanasova L."/>
            <person name="Karlsson M."/>
            <person name="Huettel B."/>
            <person name="Barry K.W."/>
            <person name="Haridas S."/>
            <person name="Chen C."/>
            <person name="Bauer D."/>
            <person name="Andreopoulos W."/>
            <person name="Pangilinan J."/>
            <person name="LaButti K."/>
            <person name="Riley R."/>
            <person name="Lipzen A."/>
            <person name="Clum A."/>
            <person name="Drula E."/>
            <person name="Henrissat B."/>
            <person name="Kohler A."/>
            <person name="Grigoriev I.V."/>
            <person name="Martin F.M."/>
            <person name="Hacquard S."/>
        </authorList>
    </citation>
    <scope>NUCLEOTIDE SEQUENCE</scope>
    <source>
        <strain evidence="3">MPI-SDFR-AT-0117</strain>
    </source>
</reference>
<dbReference type="EMBL" id="JAGSXJ010000005">
    <property type="protein sequence ID" value="KAH6691700.1"/>
    <property type="molecule type" value="Genomic_DNA"/>
</dbReference>
<name>A0A9P9ADT7_9PEZI</name>
<keyword evidence="4" id="KW-1185">Reference proteome</keyword>
<feature type="region of interest" description="Disordered" evidence="1">
    <location>
        <begin position="365"/>
        <end position="450"/>
    </location>
</feature>
<feature type="region of interest" description="Disordered" evidence="1">
    <location>
        <begin position="1"/>
        <end position="27"/>
    </location>
</feature>
<feature type="region of interest" description="Disordered" evidence="1">
    <location>
        <begin position="230"/>
        <end position="257"/>
    </location>
</feature>
<evidence type="ECO:0000256" key="2">
    <source>
        <dbReference type="SAM" id="Phobius"/>
    </source>
</evidence>
<sequence>MNSTNNSTNRHGPSRPESVRSRDDWEDWEDDEVVTPIMDDEQHLIENIVFPAPPRASKRVSKRASRPRHSRQQTQNARAGIKHGFMRDALRAEAPGGKFALEGDPNSASKNPMALSPEDRPIVIGISIPPDVPHGNASTDARATMLPTPLDATAHPDRLPRENPFATHTYAVWSPDTPETTSTLVYSQAVTVSTSIARDAPPVPAVPETYQHQERLISLNFGYTATKDQQAYPAPDSRYPKDTVHPPASHDSPLSASTTFSADIAPSVFYGNDKAKADSRSPGSAETQTRGWWDHVVTPFTDKTSPLREALQKSQQQLFVTKESATRSPAVSATVTADATADVTADVKSQSASQLNEITPEAVSTKFVPGLPSSPRPSPRGMTTPIVKIPTPRRTPSPFMISRTPSPATPSRSGTPRIAHQNAKGMTLTPNLHDSPLPDQPPPYSPPDKQTEVKYRAVFPAGHPLHQLYPPSPRPVSPAMAGTMSSQALGGSVLPRRQPGAFVPQDHFHAAPGPENRVERERRRHEKEEVIARKMGGFWKGRGCMPKNGCFGRSGREGRKRRRVWFGLCCAALSIIILIIVLCVVLIPRTSSPVEIDSIFVNLTNFPPMPTGVLSVVGPDNRAAVTGCTRPSTVWSCSLPKEEHESVKPFKGNQPNFYMQVQWDNNTREPWNVPNGQPPKPGSPRPDRRWGDSTGGSIFARAKSMLDSRQDIRGFTPNPEPPSFQEMWFLGNSTDGVVSEDKGGEPTPFYISILKSAEDSVGPNVLNKRQEREDRNISDIFAGLPEPVLEDDGTAGPARFYPEAVHQPVRLYDRGLDSEHYAFYTYFDRSIYLKSVSVLGSGNNTDLTDVPLDEDGGSTRREASFVVTWSQTRFLVQMWTRRENSTRLLPGRNRTDDSNEPTGRPGTMPYPVTIKMDTHGGQPGEKLVWHWQVDTRQRIDTGDPKLMMNDISFGSPVVNPRARNDTSFGGFDGGTGGCRCEWTNFMERVRSEPSEI</sequence>
<dbReference type="OrthoDB" id="10259622at2759"/>
<feature type="compositionally biased region" description="Basic and acidic residues" evidence="1">
    <location>
        <begin position="516"/>
        <end position="525"/>
    </location>
</feature>
<comment type="caution">
    <text evidence="3">The sequence shown here is derived from an EMBL/GenBank/DDBJ whole genome shotgun (WGS) entry which is preliminary data.</text>
</comment>
<dbReference type="Proteomes" id="UP000770015">
    <property type="component" value="Unassembled WGS sequence"/>
</dbReference>
<keyword evidence="2" id="KW-1133">Transmembrane helix</keyword>
<evidence type="ECO:0008006" key="5">
    <source>
        <dbReference type="Google" id="ProtNLM"/>
    </source>
</evidence>
<proteinExistence type="predicted"/>
<feature type="region of interest" description="Disordered" evidence="1">
    <location>
        <begin position="49"/>
        <end position="78"/>
    </location>
</feature>
<evidence type="ECO:0000256" key="1">
    <source>
        <dbReference type="SAM" id="MobiDB-lite"/>
    </source>
</evidence>
<feature type="transmembrane region" description="Helical" evidence="2">
    <location>
        <begin position="564"/>
        <end position="587"/>
    </location>
</feature>
<feature type="compositionally biased region" description="Basic residues" evidence="1">
    <location>
        <begin position="56"/>
        <end position="71"/>
    </location>
</feature>
<protein>
    <recommendedName>
        <fullName evidence="5">Glycoprotease family protein</fullName>
    </recommendedName>
</protein>
<dbReference type="AlphaFoldDB" id="A0A9P9ADT7"/>